<evidence type="ECO:0000313" key="2">
    <source>
        <dbReference type="EMBL" id="EMR01832.1"/>
    </source>
</evidence>
<feature type="transmembrane region" description="Helical" evidence="1">
    <location>
        <begin position="113"/>
        <end position="131"/>
    </location>
</feature>
<gene>
    <name evidence="2" type="ORF">ADICEAN_03028</name>
</gene>
<sequence>MKKLLTLPAIGLPLLGFYLYLLYSLGGKLSVGTALVQQPAALLAAVGAASLLVWGLYWGAISRLGWRFYPGLRFALSWAVLWVAGIGAAWGASLLLAHTIGHTGLYGTENGEIFILTGAIVALLLSLLFTLSDFSWYAYYRYAAETLARLRAQRRQKELQFDVLRDQLTPHTCSTRSIRPLP</sequence>
<proteinExistence type="predicted"/>
<keyword evidence="1" id="KW-0472">Membrane</keyword>
<evidence type="ECO:0000313" key="3">
    <source>
        <dbReference type="Proteomes" id="UP000011910"/>
    </source>
</evidence>
<evidence type="ECO:0000256" key="1">
    <source>
        <dbReference type="SAM" id="Phobius"/>
    </source>
</evidence>
<keyword evidence="1" id="KW-1133">Transmembrane helix</keyword>
<comment type="caution">
    <text evidence="2">The sequence shown here is derived from an EMBL/GenBank/DDBJ whole genome shotgun (WGS) entry which is preliminary data.</text>
</comment>
<dbReference type="RefSeq" id="WP_009196414.1">
    <property type="nucleotide sequence ID" value="NZ_AODQ01000087.1"/>
</dbReference>
<dbReference type="EMBL" id="AODQ01000087">
    <property type="protein sequence ID" value="EMR01832.1"/>
    <property type="molecule type" value="Genomic_DNA"/>
</dbReference>
<keyword evidence="1" id="KW-0812">Transmembrane</keyword>
<reference evidence="2 3" key="1">
    <citation type="journal article" date="2013" name="Genome Announc.">
        <title>Draft Genome Sequence of Cesiribacter andamanensis Strain AMV16T, Isolated from a Soil Sample from a Mud Volcano in the Andaman Islands, India.</title>
        <authorList>
            <person name="Shivaji S."/>
            <person name="Ara S."/>
            <person name="Begum Z."/>
            <person name="Srinivas T.N."/>
            <person name="Singh A."/>
            <person name="Kumar Pinnaka A."/>
        </authorList>
    </citation>
    <scope>NUCLEOTIDE SEQUENCE [LARGE SCALE GENOMIC DNA]</scope>
    <source>
        <strain evidence="2 3">AMV16</strain>
    </source>
</reference>
<feature type="transmembrane region" description="Helical" evidence="1">
    <location>
        <begin position="72"/>
        <end position="93"/>
    </location>
</feature>
<protein>
    <submittedName>
        <fullName evidence="2">Uncharacterized protein</fullName>
    </submittedName>
</protein>
<keyword evidence="3" id="KW-1185">Reference proteome</keyword>
<dbReference type="STRING" id="1279009.ADICEAN_03028"/>
<name>M7N3H0_9BACT</name>
<accession>M7N3H0</accession>
<dbReference type="AlphaFoldDB" id="M7N3H0"/>
<dbReference type="Proteomes" id="UP000011910">
    <property type="component" value="Unassembled WGS sequence"/>
</dbReference>
<feature type="transmembrane region" description="Helical" evidence="1">
    <location>
        <begin position="40"/>
        <end position="60"/>
    </location>
</feature>
<organism evidence="2 3">
    <name type="scientific">Cesiribacter andamanensis AMV16</name>
    <dbReference type="NCBI Taxonomy" id="1279009"/>
    <lineage>
        <taxon>Bacteria</taxon>
        <taxon>Pseudomonadati</taxon>
        <taxon>Bacteroidota</taxon>
        <taxon>Cytophagia</taxon>
        <taxon>Cytophagales</taxon>
        <taxon>Cesiribacteraceae</taxon>
        <taxon>Cesiribacter</taxon>
    </lineage>
</organism>